<feature type="compositionally biased region" description="Polar residues" evidence="1">
    <location>
        <begin position="270"/>
        <end position="283"/>
    </location>
</feature>
<dbReference type="Pfam" id="PF07515">
    <property type="entry name" value="TraI_2_C"/>
    <property type="match status" value="1"/>
</dbReference>
<dbReference type="EMBL" id="JAEPBH010000032">
    <property type="protein sequence ID" value="MBK4716165.1"/>
    <property type="molecule type" value="Genomic_DNA"/>
</dbReference>
<dbReference type="SUPFAM" id="SSF46785">
    <property type="entry name" value="Winged helix' DNA-binding domain"/>
    <property type="match status" value="1"/>
</dbReference>
<proteinExistence type="predicted"/>
<accession>A0A8K0V6T6</accession>
<evidence type="ECO:0000259" key="2">
    <source>
        <dbReference type="Pfam" id="PF07514"/>
    </source>
</evidence>
<dbReference type="InterPro" id="IPR011093">
    <property type="entry name" value="TraI_2_C"/>
</dbReference>
<dbReference type="Gene3D" id="1.10.3210.40">
    <property type="match status" value="1"/>
</dbReference>
<dbReference type="Proteomes" id="UP000659047">
    <property type="component" value="Unassembled WGS sequence"/>
</dbReference>
<dbReference type="AlphaFoldDB" id="A0A8K0V6T6"/>
<dbReference type="InterPro" id="IPR011119">
    <property type="entry name" value="Unchr_helicase_relaxase_TraI"/>
</dbReference>
<dbReference type="RefSeq" id="WP_238714375.1">
    <property type="nucleotide sequence ID" value="NZ_JAEPBH010000032.1"/>
</dbReference>
<keyword evidence="5" id="KW-1185">Reference proteome</keyword>
<sequence>MLKIFLRYLPVSSARHDNDGEPASFVHPVPDGYHSPVLACEQLTLPHRAKWLQMLWDYSSLPKDMYQQYYLRPLEHCITLMQQFPATENGHHARLGGMVDYLLETTAYAARLSKNYLLPVGVPPEEQATQSTAWNAVIVYAAMAQSLDGLNQIEIELESGRRWLPLNTKPEEPYRFRFRPVTDAMQLQSQTAMRAWKIVPDEALHWLSNWPEALKTLSLYLTGFRNESGIINGIVSEAIRISIGSALPASHSDSQPAAPTKTVLLPAASPSGTAPGSNPSPCLTENAAPVKLVSALDNADTVSKTSEECVHGEGDFTGDLLAVMGFSGHGHEVPGMVDKDEVTVPAEPGKDAVSADSTDIGDQFWQWLTEGCCSGRFTVNTSDARIHIIGGFAFIRTPGIFHQFLQENNYPADNRAILQNAFERLGKHRQDNGAMYTCRLYQDKENKAGAGRYLKMSGYLVIASNLYKGRDVPGDNPLATIISSKK</sequence>
<dbReference type="InterPro" id="IPR036388">
    <property type="entry name" value="WH-like_DNA-bd_sf"/>
</dbReference>
<comment type="caution">
    <text evidence="4">The sequence shown here is derived from an EMBL/GenBank/DDBJ whole genome shotgun (WGS) entry which is preliminary data.</text>
</comment>
<gene>
    <name evidence="4" type="ORF">JJB97_12685</name>
</gene>
<dbReference type="NCBIfam" id="TIGR03760">
    <property type="entry name" value="ICE_TraI_Pfluor"/>
    <property type="match status" value="1"/>
</dbReference>
<dbReference type="Gene3D" id="1.10.10.10">
    <property type="entry name" value="Winged helix-like DNA-binding domain superfamily/Winged helix DNA-binding domain"/>
    <property type="match status" value="1"/>
</dbReference>
<feature type="region of interest" description="Disordered" evidence="1">
    <location>
        <begin position="265"/>
        <end position="284"/>
    </location>
</feature>
<dbReference type="InterPro" id="IPR036390">
    <property type="entry name" value="WH_DNA-bd_sf"/>
</dbReference>
<evidence type="ECO:0000256" key="1">
    <source>
        <dbReference type="SAM" id="MobiDB-lite"/>
    </source>
</evidence>
<evidence type="ECO:0000259" key="3">
    <source>
        <dbReference type="Pfam" id="PF07515"/>
    </source>
</evidence>
<feature type="domain" description="Putative conjugal transfer nickase/helicase TraI C-terminal" evidence="3">
    <location>
        <begin position="360"/>
        <end position="478"/>
    </location>
</feature>
<organism evidence="4 5">
    <name type="scientific">Tenebrionibacter intestinalis</name>
    <dbReference type="NCBI Taxonomy" id="2799638"/>
    <lineage>
        <taxon>Bacteria</taxon>
        <taxon>Pseudomonadati</taxon>
        <taxon>Pseudomonadota</taxon>
        <taxon>Gammaproteobacteria</taxon>
        <taxon>Enterobacterales</taxon>
        <taxon>Enterobacteriaceae</taxon>
        <taxon>Tenebrionibacter/Tenebrionicola group</taxon>
        <taxon>Tenebrionibacter</taxon>
    </lineage>
</organism>
<evidence type="ECO:0000313" key="5">
    <source>
        <dbReference type="Proteomes" id="UP000659047"/>
    </source>
</evidence>
<reference evidence="4" key="1">
    <citation type="submission" date="2021-01" db="EMBL/GenBank/DDBJ databases">
        <title>Intestinitalea alba gen. nov., sp. nov., a novel genus of the family Enterobacteriaceae, isolated from the gut of the plastic-eating mealworm Tenebrio molitor L.</title>
        <authorList>
            <person name="Yang Y."/>
        </authorList>
    </citation>
    <scope>NUCLEOTIDE SEQUENCE</scope>
    <source>
        <strain evidence="4">BIT-L3</strain>
    </source>
</reference>
<protein>
    <submittedName>
        <fullName evidence="4">TraI domain-containing protein</fullName>
    </submittedName>
</protein>
<evidence type="ECO:0000313" key="4">
    <source>
        <dbReference type="EMBL" id="MBK4716165.1"/>
    </source>
</evidence>
<dbReference type="Gene3D" id="2.40.10.200">
    <property type="entry name" value="STY4665 C-terminal domain-like"/>
    <property type="match status" value="1"/>
</dbReference>
<dbReference type="Pfam" id="PF07514">
    <property type="entry name" value="TraI_2"/>
    <property type="match status" value="1"/>
</dbReference>
<feature type="domain" description="Uncharacterised" evidence="2">
    <location>
        <begin position="32"/>
        <end position="254"/>
    </location>
</feature>
<dbReference type="InterPro" id="IPR022391">
    <property type="entry name" value="ICE_relaxase_PFGI-1"/>
</dbReference>
<name>A0A8K0V6T6_9ENTR</name>